<name>A0A6H1ZPQ8_9ZZZZ</name>
<organism evidence="1">
    <name type="scientific">viral metagenome</name>
    <dbReference type="NCBI Taxonomy" id="1070528"/>
    <lineage>
        <taxon>unclassified sequences</taxon>
        <taxon>metagenomes</taxon>
        <taxon>organismal metagenomes</taxon>
    </lineage>
</organism>
<gene>
    <name evidence="4" type="ORF">MM415A00131_0032</name>
    <name evidence="2" type="ORF">MM415B00138_0005</name>
    <name evidence="1" type="ORF">TM448A01279_0018</name>
    <name evidence="3" type="ORF">TM448B00456_0012</name>
</gene>
<evidence type="ECO:0000313" key="4">
    <source>
        <dbReference type="EMBL" id="QJI05014.1"/>
    </source>
</evidence>
<reference evidence="1" key="1">
    <citation type="submission" date="2020-03" db="EMBL/GenBank/DDBJ databases">
        <title>The deep terrestrial virosphere.</title>
        <authorList>
            <person name="Holmfeldt K."/>
            <person name="Nilsson E."/>
            <person name="Simone D."/>
            <person name="Lopez-Fernandez M."/>
            <person name="Wu X."/>
            <person name="de Brujin I."/>
            <person name="Lundin D."/>
            <person name="Andersson A."/>
            <person name="Bertilsson S."/>
            <person name="Dopson M."/>
        </authorList>
    </citation>
    <scope>NUCLEOTIDE SEQUENCE</scope>
    <source>
        <strain evidence="4">MM415A00131</strain>
        <strain evidence="2">MM415B00138</strain>
        <strain evidence="1">TM448A01279</strain>
        <strain evidence="3">TM448B00456</strain>
    </source>
</reference>
<evidence type="ECO:0000313" key="1">
    <source>
        <dbReference type="EMBL" id="QJA49265.1"/>
    </source>
</evidence>
<protein>
    <submittedName>
        <fullName evidence="1">Uncharacterized protein</fullName>
    </submittedName>
</protein>
<evidence type="ECO:0000313" key="2">
    <source>
        <dbReference type="EMBL" id="QJA67955.1"/>
    </source>
</evidence>
<dbReference type="EMBL" id="MT144127">
    <property type="protein sequence ID" value="QJA49265.1"/>
    <property type="molecule type" value="Genomic_DNA"/>
</dbReference>
<dbReference type="AlphaFoldDB" id="A0A6H1ZPQ8"/>
<accession>A0A6H1ZPQ8</accession>
<dbReference type="EMBL" id="MT141578">
    <property type="protein sequence ID" value="QJA67955.1"/>
    <property type="molecule type" value="Genomic_DNA"/>
</dbReference>
<proteinExistence type="predicted"/>
<evidence type="ECO:0000313" key="3">
    <source>
        <dbReference type="EMBL" id="QJH95531.1"/>
    </source>
</evidence>
<sequence>MEAKPNGNGKSALIASIAVELSHIIRAKREHIALFGKLTEREEILIAQMTKLTEDMDA</sequence>
<dbReference type="EMBL" id="MT144622">
    <property type="protein sequence ID" value="QJH95531.1"/>
    <property type="molecule type" value="Genomic_DNA"/>
</dbReference>
<dbReference type="EMBL" id="MT145193">
    <property type="protein sequence ID" value="QJI05014.1"/>
    <property type="molecule type" value="Genomic_DNA"/>
</dbReference>